<reference evidence="7 8" key="2">
    <citation type="submission" date="2018-11" db="EMBL/GenBank/DDBJ databases">
        <authorList>
            <consortium name="Pathogen Informatics"/>
        </authorList>
    </citation>
    <scope>NUCLEOTIDE SEQUENCE [LARGE SCALE GENOMIC DNA]</scope>
</reference>
<dbReference type="EMBL" id="UYWY01021279">
    <property type="protein sequence ID" value="VDM43796.1"/>
    <property type="molecule type" value="Genomic_DNA"/>
</dbReference>
<name>A0A183UVF5_TOXCA</name>
<dbReference type="SUPFAM" id="SSF103473">
    <property type="entry name" value="MFS general substrate transporter"/>
    <property type="match status" value="1"/>
</dbReference>
<evidence type="ECO:0000313" key="7">
    <source>
        <dbReference type="EMBL" id="VDM43796.1"/>
    </source>
</evidence>
<feature type="transmembrane region" description="Helical" evidence="6">
    <location>
        <begin position="369"/>
        <end position="388"/>
    </location>
</feature>
<feature type="transmembrane region" description="Helical" evidence="6">
    <location>
        <begin position="155"/>
        <end position="180"/>
    </location>
</feature>
<keyword evidence="5 6" id="KW-0472">Membrane</keyword>
<evidence type="ECO:0000256" key="1">
    <source>
        <dbReference type="ARBA" id="ARBA00004141"/>
    </source>
</evidence>
<proteinExistence type="predicted"/>
<dbReference type="Pfam" id="PF07690">
    <property type="entry name" value="MFS_1"/>
    <property type="match status" value="1"/>
</dbReference>
<gene>
    <name evidence="7" type="ORF">TCNE_LOCUS12475</name>
</gene>
<feature type="transmembrane region" description="Helical" evidence="6">
    <location>
        <begin position="400"/>
        <end position="419"/>
    </location>
</feature>
<comment type="subcellular location">
    <subcellularLocation>
        <location evidence="1">Membrane</location>
        <topology evidence="1">Multi-pass membrane protein</topology>
    </subcellularLocation>
</comment>
<feature type="transmembrane region" description="Helical" evidence="6">
    <location>
        <begin position="459"/>
        <end position="479"/>
    </location>
</feature>
<evidence type="ECO:0000256" key="3">
    <source>
        <dbReference type="ARBA" id="ARBA00022692"/>
    </source>
</evidence>
<feature type="transmembrane region" description="Helical" evidence="6">
    <location>
        <begin position="268"/>
        <end position="288"/>
    </location>
</feature>
<evidence type="ECO:0000256" key="6">
    <source>
        <dbReference type="SAM" id="Phobius"/>
    </source>
</evidence>
<feature type="transmembrane region" description="Helical" evidence="6">
    <location>
        <begin position="67"/>
        <end position="89"/>
    </location>
</feature>
<evidence type="ECO:0000313" key="9">
    <source>
        <dbReference type="WBParaSite" id="TCNE_0001247501-mRNA-1"/>
    </source>
</evidence>
<evidence type="ECO:0000256" key="2">
    <source>
        <dbReference type="ARBA" id="ARBA00022448"/>
    </source>
</evidence>
<dbReference type="PANTHER" id="PTHR43385">
    <property type="entry name" value="RIBOFLAVIN TRANSPORTER RIBJ"/>
    <property type="match status" value="1"/>
</dbReference>
<dbReference type="InterPro" id="IPR011701">
    <property type="entry name" value="MFS"/>
</dbReference>
<evidence type="ECO:0000256" key="4">
    <source>
        <dbReference type="ARBA" id="ARBA00022989"/>
    </source>
</evidence>
<dbReference type="Proteomes" id="UP000050794">
    <property type="component" value="Unassembled WGS sequence"/>
</dbReference>
<dbReference type="AlphaFoldDB" id="A0A183UVF5"/>
<dbReference type="GO" id="GO:0022857">
    <property type="term" value="F:transmembrane transporter activity"/>
    <property type="evidence" value="ECO:0007669"/>
    <property type="project" value="InterPro"/>
</dbReference>
<evidence type="ECO:0000256" key="5">
    <source>
        <dbReference type="ARBA" id="ARBA00023136"/>
    </source>
</evidence>
<dbReference type="GO" id="GO:0016020">
    <property type="term" value="C:membrane"/>
    <property type="evidence" value="ECO:0007669"/>
    <property type="project" value="UniProtKB-SubCell"/>
</dbReference>
<dbReference type="InterPro" id="IPR052983">
    <property type="entry name" value="MFS_Riboflavin_Transporter"/>
</dbReference>
<protein>
    <submittedName>
        <fullName evidence="9">MFS domain-containing protein</fullName>
    </submittedName>
</protein>
<feature type="transmembrane region" description="Helical" evidence="6">
    <location>
        <begin position="122"/>
        <end position="149"/>
    </location>
</feature>
<keyword evidence="8" id="KW-1185">Reference proteome</keyword>
<feature type="transmembrane region" description="Helical" evidence="6">
    <location>
        <begin position="20"/>
        <end position="47"/>
    </location>
</feature>
<dbReference type="PANTHER" id="PTHR43385:SF1">
    <property type="entry name" value="RIBOFLAVIN TRANSPORTER RIBJ"/>
    <property type="match status" value="1"/>
</dbReference>
<feature type="transmembrane region" description="Helical" evidence="6">
    <location>
        <begin position="201"/>
        <end position="223"/>
    </location>
</feature>
<dbReference type="Gene3D" id="1.20.1250.20">
    <property type="entry name" value="MFS general substrate transporter like domains"/>
    <property type="match status" value="2"/>
</dbReference>
<dbReference type="InterPro" id="IPR036259">
    <property type="entry name" value="MFS_trans_sf"/>
</dbReference>
<accession>A0A183UVF5</accession>
<keyword evidence="2" id="KW-0813">Transport</keyword>
<feature type="transmembrane region" description="Helical" evidence="6">
    <location>
        <begin position="95"/>
        <end position="115"/>
    </location>
</feature>
<evidence type="ECO:0000313" key="8">
    <source>
        <dbReference type="Proteomes" id="UP000050794"/>
    </source>
</evidence>
<feature type="transmembrane region" description="Helical" evidence="6">
    <location>
        <begin position="425"/>
        <end position="447"/>
    </location>
</feature>
<keyword evidence="3 6" id="KW-0812">Transmembrane</keyword>
<sequence>MIAPSSSDVVAVWLMRLNPLARVIIVITGAVLIHLSLGTYHTFGNMLPYMASFMRNYTDSRITLEQLVWIPTFQGCFPFAMIIGGYLNFRLGPRMAAFLGCALMVSGVMLSYWTIRKSLLMFLLTYGCMFGAGQGIAYVIAVTCAINWAPEHVGLVSGIVAAGFGISSSIFAPIQTFLINPWNYKPNRDGYFLEKDLMERVPCVFLSLAFVYAVMQAIGLIVICDPPDSVRIIFLDATDSIRTILNIYKSHLNLMITEKDLMERVPCVFLSLAFVYAVMQAIGLIVICDPPDSVRIIFLDATCSHHDDMEPLMDEVVEPVEERSMTTSDMLHSSTFYLLFIALFCCSFYGNMYYNLYKTFAETFIDDDMFMAFAFSVASVMNAIARIGWGVLTDKTSFQISLSSATLLATALLITMPITPFGGKWLYFVWMILMFICLAATHALFITASVKCFGTKYKATNYGCLILSTTLSASLLAFGCEHLLSLLGYELSFLITAAFPFTGIIYDLQIIICAF</sequence>
<dbReference type="WBParaSite" id="TCNE_0001247501-mRNA-1">
    <property type="protein sequence ID" value="TCNE_0001247501-mRNA-1"/>
    <property type="gene ID" value="TCNE_0001247501"/>
</dbReference>
<organism evidence="8 9">
    <name type="scientific">Toxocara canis</name>
    <name type="common">Canine roundworm</name>
    <dbReference type="NCBI Taxonomy" id="6265"/>
    <lineage>
        <taxon>Eukaryota</taxon>
        <taxon>Metazoa</taxon>
        <taxon>Ecdysozoa</taxon>
        <taxon>Nematoda</taxon>
        <taxon>Chromadorea</taxon>
        <taxon>Rhabditida</taxon>
        <taxon>Spirurina</taxon>
        <taxon>Ascaridomorpha</taxon>
        <taxon>Ascaridoidea</taxon>
        <taxon>Toxocaridae</taxon>
        <taxon>Toxocara</taxon>
    </lineage>
</organism>
<feature type="transmembrane region" description="Helical" evidence="6">
    <location>
        <begin position="335"/>
        <end position="357"/>
    </location>
</feature>
<feature type="transmembrane region" description="Helical" evidence="6">
    <location>
        <begin position="491"/>
        <end position="514"/>
    </location>
</feature>
<keyword evidence="4 6" id="KW-1133">Transmembrane helix</keyword>
<reference evidence="9" key="1">
    <citation type="submission" date="2016-06" db="UniProtKB">
        <authorList>
            <consortium name="WormBaseParasite"/>
        </authorList>
    </citation>
    <scope>IDENTIFICATION</scope>
</reference>